<evidence type="ECO:0000256" key="3">
    <source>
        <dbReference type="ARBA" id="ARBA00022840"/>
    </source>
</evidence>
<dbReference type="PROSITE" id="PS50893">
    <property type="entry name" value="ABC_TRANSPORTER_2"/>
    <property type="match status" value="1"/>
</dbReference>
<evidence type="ECO:0000256" key="1">
    <source>
        <dbReference type="ARBA" id="ARBA00022448"/>
    </source>
</evidence>
<evidence type="ECO:0000313" key="6">
    <source>
        <dbReference type="Proteomes" id="UP000297318"/>
    </source>
</evidence>
<keyword evidence="6" id="KW-1185">Reference proteome</keyword>
<dbReference type="OrthoDB" id="9112331at2"/>
<evidence type="ECO:0000256" key="2">
    <source>
        <dbReference type="ARBA" id="ARBA00022741"/>
    </source>
</evidence>
<dbReference type="GO" id="GO:0005524">
    <property type="term" value="F:ATP binding"/>
    <property type="evidence" value="ECO:0007669"/>
    <property type="project" value="UniProtKB-KW"/>
</dbReference>
<dbReference type="Gene3D" id="3.40.50.300">
    <property type="entry name" value="P-loop containing nucleotide triphosphate hydrolases"/>
    <property type="match status" value="1"/>
</dbReference>
<protein>
    <submittedName>
        <fullName evidence="5">Molybdenum transport ATP-binding protein ModC</fullName>
    </submittedName>
</protein>
<gene>
    <name evidence="5" type="ORF">SERN_1294</name>
</gene>
<dbReference type="SMART" id="SM00382">
    <property type="entry name" value="AAA"/>
    <property type="match status" value="1"/>
</dbReference>
<dbReference type="RefSeq" id="WP_135849313.1">
    <property type="nucleotide sequence ID" value="NZ_RHPJ01000002.1"/>
</dbReference>
<dbReference type="PANTHER" id="PTHR42781:SF4">
    <property type="entry name" value="SPERMIDINE_PUTRESCINE IMPORT ATP-BINDING PROTEIN POTA"/>
    <property type="match status" value="1"/>
</dbReference>
<keyword evidence="1" id="KW-0813">Transport</keyword>
<comment type="caution">
    <text evidence="5">The sequence shown here is derived from an EMBL/GenBank/DDBJ whole genome shotgun (WGS) entry which is preliminary data.</text>
</comment>
<evidence type="ECO:0000259" key="4">
    <source>
        <dbReference type="PROSITE" id="PS50893"/>
    </source>
</evidence>
<reference evidence="5 6" key="1">
    <citation type="submission" date="2018-11" db="EMBL/GenBank/DDBJ databases">
        <title>Complete genome sequencing of the Actinobacteria Serinibacter sp. K3-2.</title>
        <authorList>
            <person name="Rakitin A.L."/>
            <person name="Beletsky A.V."/>
            <person name="Mardanov A.V."/>
            <person name="Ravin N.V."/>
            <person name="Gromova A.S."/>
            <person name="Filippova S.N."/>
            <person name="Gal'Chenko V.F."/>
        </authorList>
    </citation>
    <scope>NUCLEOTIDE SEQUENCE [LARGE SCALE GENOMIC DNA]</scope>
    <source>
        <strain evidence="5 6">K3-2</strain>
    </source>
</reference>
<keyword evidence="2" id="KW-0547">Nucleotide-binding</keyword>
<dbReference type="PANTHER" id="PTHR42781">
    <property type="entry name" value="SPERMIDINE/PUTRESCINE IMPORT ATP-BINDING PROTEIN POTA"/>
    <property type="match status" value="1"/>
</dbReference>
<sequence>MSGATATGALEVRDAVVRRGDFEVTVDLSVAPGEVLALTGPNGTGKSSVLAALAGLLPLHGGAIALGGEVLDGDAAWVPPERRGVGLVPQQHLLFGHLSAVENVAFGLRARGMRRRDARSEGHAWLERLGLADRAHLRADRLSGGQSQRVALARALAASPRLVLLDEPFAALDVRVRDDVRALVADALRELAIPAVLVTHDAGEVETLATRELSLR</sequence>
<proteinExistence type="predicted"/>
<dbReference type="InterPro" id="IPR003593">
    <property type="entry name" value="AAA+_ATPase"/>
</dbReference>
<dbReference type="Pfam" id="PF00005">
    <property type="entry name" value="ABC_tran"/>
    <property type="match status" value="1"/>
</dbReference>
<dbReference type="PROSITE" id="PS00211">
    <property type="entry name" value="ABC_TRANSPORTER_1"/>
    <property type="match status" value="1"/>
</dbReference>
<name>A0A4Z1E1N7_9MICO</name>
<dbReference type="InterPro" id="IPR050093">
    <property type="entry name" value="ABC_SmlMolc_Importer"/>
</dbReference>
<dbReference type="GO" id="GO:0016887">
    <property type="term" value="F:ATP hydrolysis activity"/>
    <property type="evidence" value="ECO:0007669"/>
    <property type="project" value="InterPro"/>
</dbReference>
<dbReference type="Proteomes" id="UP000297318">
    <property type="component" value="Unassembled WGS sequence"/>
</dbReference>
<feature type="domain" description="ABC transporter" evidence="4">
    <location>
        <begin position="10"/>
        <end position="216"/>
    </location>
</feature>
<dbReference type="EMBL" id="RHPJ01000002">
    <property type="protein sequence ID" value="TGO05290.1"/>
    <property type="molecule type" value="Genomic_DNA"/>
</dbReference>
<dbReference type="AlphaFoldDB" id="A0A4Z1E1N7"/>
<dbReference type="InterPro" id="IPR027417">
    <property type="entry name" value="P-loop_NTPase"/>
</dbReference>
<dbReference type="InterPro" id="IPR017871">
    <property type="entry name" value="ABC_transporter-like_CS"/>
</dbReference>
<accession>A0A4Z1E1N7</accession>
<keyword evidence="3 5" id="KW-0067">ATP-binding</keyword>
<dbReference type="SUPFAM" id="SSF52540">
    <property type="entry name" value="P-loop containing nucleoside triphosphate hydrolases"/>
    <property type="match status" value="1"/>
</dbReference>
<dbReference type="InterPro" id="IPR003439">
    <property type="entry name" value="ABC_transporter-like_ATP-bd"/>
</dbReference>
<evidence type="ECO:0000313" key="5">
    <source>
        <dbReference type="EMBL" id="TGO05290.1"/>
    </source>
</evidence>
<organism evidence="5 6">
    <name type="scientific">Serinibacter arcticus</name>
    <dbReference type="NCBI Taxonomy" id="1655435"/>
    <lineage>
        <taxon>Bacteria</taxon>
        <taxon>Bacillati</taxon>
        <taxon>Actinomycetota</taxon>
        <taxon>Actinomycetes</taxon>
        <taxon>Micrococcales</taxon>
        <taxon>Beutenbergiaceae</taxon>
        <taxon>Serinibacter</taxon>
    </lineage>
</organism>